<proteinExistence type="predicted"/>
<gene>
    <name evidence="1" type="ORF">OUZ56_033424</name>
</gene>
<evidence type="ECO:0000313" key="1">
    <source>
        <dbReference type="EMBL" id="KAK4017718.1"/>
    </source>
</evidence>
<evidence type="ECO:0000313" key="2">
    <source>
        <dbReference type="Proteomes" id="UP001234178"/>
    </source>
</evidence>
<organism evidence="1 2">
    <name type="scientific">Daphnia magna</name>
    <dbReference type="NCBI Taxonomy" id="35525"/>
    <lineage>
        <taxon>Eukaryota</taxon>
        <taxon>Metazoa</taxon>
        <taxon>Ecdysozoa</taxon>
        <taxon>Arthropoda</taxon>
        <taxon>Crustacea</taxon>
        <taxon>Branchiopoda</taxon>
        <taxon>Diplostraca</taxon>
        <taxon>Cladocera</taxon>
        <taxon>Anomopoda</taxon>
        <taxon>Daphniidae</taxon>
        <taxon>Daphnia</taxon>
    </lineage>
</organism>
<reference evidence="1 2" key="1">
    <citation type="journal article" date="2023" name="Nucleic Acids Res.">
        <title>The hologenome of Daphnia magna reveals possible DNA methylation and microbiome-mediated evolution of the host genome.</title>
        <authorList>
            <person name="Chaturvedi A."/>
            <person name="Li X."/>
            <person name="Dhandapani V."/>
            <person name="Marshall H."/>
            <person name="Kissane S."/>
            <person name="Cuenca-Cambronero M."/>
            <person name="Asole G."/>
            <person name="Calvet F."/>
            <person name="Ruiz-Romero M."/>
            <person name="Marangio P."/>
            <person name="Guigo R."/>
            <person name="Rago D."/>
            <person name="Mirbahai L."/>
            <person name="Eastwood N."/>
            <person name="Colbourne J.K."/>
            <person name="Zhou J."/>
            <person name="Mallon E."/>
            <person name="Orsini L."/>
        </authorList>
    </citation>
    <scope>NUCLEOTIDE SEQUENCE [LARGE SCALE GENOMIC DNA]</scope>
    <source>
        <strain evidence="1">LRV0_1</strain>
    </source>
</reference>
<comment type="caution">
    <text evidence="1">The sequence shown here is derived from an EMBL/GenBank/DDBJ whole genome shotgun (WGS) entry which is preliminary data.</text>
</comment>
<name>A0ABQ9ZXU4_9CRUS</name>
<dbReference type="EMBL" id="JAOYFB010000014">
    <property type="protein sequence ID" value="KAK4017718.1"/>
    <property type="molecule type" value="Genomic_DNA"/>
</dbReference>
<accession>A0ABQ9ZXU4</accession>
<protein>
    <submittedName>
        <fullName evidence="1">Uncharacterized protein</fullName>
    </submittedName>
</protein>
<dbReference type="Proteomes" id="UP001234178">
    <property type="component" value="Unassembled WGS sequence"/>
</dbReference>
<sequence>MAENPPPSAASVKEKLKKSSEREVECASNLQLLRQDLLKAQTAAIDVVLTQQKAVVKLDEELEENAKDLENVHVHFVSERETLLSSYVGSLLRKERKKAASKPVSQSDAPRFVAPQHTPSILCFLRTHLGKPGMADQPGAIGVVGWSVAGHLKLADYPHPRHYAICDSPDHHQILYAPRRAYQEVIPE</sequence>
<keyword evidence="2" id="KW-1185">Reference proteome</keyword>